<dbReference type="GO" id="GO:0003677">
    <property type="term" value="F:DNA binding"/>
    <property type="evidence" value="ECO:0007669"/>
    <property type="project" value="UniProtKB-KW"/>
</dbReference>
<dbReference type="InterPro" id="IPR036388">
    <property type="entry name" value="WH-like_DNA-bd_sf"/>
</dbReference>
<dbReference type="CDD" id="cd08438">
    <property type="entry name" value="PBP2_CidR"/>
    <property type="match status" value="1"/>
</dbReference>
<evidence type="ECO:0000313" key="6">
    <source>
        <dbReference type="EMBL" id="MDQ0412836.1"/>
    </source>
</evidence>
<dbReference type="Pfam" id="PF00126">
    <property type="entry name" value="HTH_1"/>
    <property type="match status" value="1"/>
</dbReference>
<dbReference type="Proteomes" id="UP001242313">
    <property type="component" value="Unassembled WGS sequence"/>
</dbReference>
<dbReference type="InterPro" id="IPR000847">
    <property type="entry name" value="LysR_HTH_N"/>
</dbReference>
<dbReference type="Pfam" id="PF03466">
    <property type="entry name" value="LysR_substrate"/>
    <property type="match status" value="1"/>
</dbReference>
<reference evidence="6 7" key="1">
    <citation type="submission" date="2023-07" db="EMBL/GenBank/DDBJ databases">
        <title>Genomic Encyclopedia of Type Strains, Phase IV (KMG-IV): sequencing the most valuable type-strain genomes for metagenomic binning, comparative biology and taxonomic classification.</title>
        <authorList>
            <person name="Goeker M."/>
        </authorList>
    </citation>
    <scope>NUCLEOTIDE SEQUENCE [LARGE SCALE GENOMIC DNA]</scope>
    <source>
        <strain evidence="6 7">DSM 19598</strain>
    </source>
</reference>
<dbReference type="PANTHER" id="PTHR30419">
    <property type="entry name" value="HTH-TYPE TRANSCRIPTIONAL REGULATOR YBHD"/>
    <property type="match status" value="1"/>
</dbReference>
<comment type="caution">
    <text evidence="6">The sequence shown here is derived from an EMBL/GenBank/DDBJ whole genome shotgun (WGS) entry which is preliminary data.</text>
</comment>
<evidence type="ECO:0000256" key="2">
    <source>
        <dbReference type="ARBA" id="ARBA00023015"/>
    </source>
</evidence>
<evidence type="ECO:0000256" key="3">
    <source>
        <dbReference type="ARBA" id="ARBA00023125"/>
    </source>
</evidence>
<evidence type="ECO:0000256" key="4">
    <source>
        <dbReference type="ARBA" id="ARBA00023163"/>
    </source>
</evidence>
<evidence type="ECO:0000259" key="5">
    <source>
        <dbReference type="PROSITE" id="PS50931"/>
    </source>
</evidence>
<dbReference type="PROSITE" id="PS50931">
    <property type="entry name" value="HTH_LYSR"/>
    <property type="match status" value="1"/>
</dbReference>
<dbReference type="InterPro" id="IPR036390">
    <property type="entry name" value="WH_DNA-bd_sf"/>
</dbReference>
<proteinExistence type="inferred from homology"/>
<dbReference type="SUPFAM" id="SSF53850">
    <property type="entry name" value="Periplasmic binding protein-like II"/>
    <property type="match status" value="1"/>
</dbReference>
<dbReference type="InterPro" id="IPR050950">
    <property type="entry name" value="HTH-type_LysR_regulators"/>
</dbReference>
<dbReference type="Gene3D" id="3.40.190.290">
    <property type="match status" value="1"/>
</dbReference>
<accession>A0ABU0FSF3</accession>
<keyword evidence="4" id="KW-0804">Transcription</keyword>
<feature type="domain" description="HTH lysR-type" evidence="5">
    <location>
        <begin position="1"/>
        <end position="58"/>
    </location>
</feature>
<evidence type="ECO:0000313" key="7">
    <source>
        <dbReference type="Proteomes" id="UP001242313"/>
    </source>
</evidence>
<evidence type="ECO:0000256" key="1">
    <source>
        <dbReference type="ARBA" id="ARBA00009437"/>
    </source>
</evidence>
<keyword evidence="7" id="KW-1185">Reference proteome</keyword>
<dbReference type="SUPFAM" id="SSF46785">
    <property type="entry name" value="Winged helix' DNA-binding domain"/>
    <property type="match status" value="1"/>
</dbReference>
<dbReference type="PANTHER" id="PTHR30419:SF8">
    <property type="entry name" value="NITROGEN ASSIMILATION TRANSCRIPTIONAL ACTIVATOR-RELATED"/>
    <property type="match status" value="1"/>
</dbReference>
<dbReference type="Gene3D" id="1.10.10.10">
    <property type="entry name" value="Winged helix-like DNA-binding domain superfamily/Winged helix DNA-binding domain"/>
    <property type="match status" value="1"/>
</dbReference>
<organism evidence="6 7">
    <name type="scientific">Mesobacillus stamsii</name>
    <dbReference type="NCBI Taxonomy" id="225347"/>
    <lineage>
        <taxon>Bacteria</taxon>
        <taxon>Bacillati</taxon>
        <taxon>Bacillota</taxon>
        <taxon>Bacilli</taxon>
        <taxon>Bacillales</taxon>
        <taxon>Bacillaceae</taxon>
        <taxon>Mesobacillus</taxon>
    </lineage>
</organism>
<keyword evidence="2" id="KW-0805">Transcription regulation</keyword>
<dbReference type="RefSeq" id="WP_307191383.1">
    <property type="nucleotide sequence ID" value="NZ_JAUSUN010000004.1"/>
</dbReference>
<dbReference type="EMBL" id="JAUSUN010000004">
    <property type="protein sequence ID" value="MDQ0412836.1"/>
    <property type="molecule type" value="Genomic_DNA"/>
</dbReference>
<keyword evidence="3 6" id="KW-0238">DNA-binding</keyword>
<protein>
    <submittedName>
        <fullName evidence="6">DNA-binding transcriptional LysR family regulator</fullName>
    </submittedName>
</protein>
<dbReference type="PRINTS" id="PR00039">
    <property type="entry name" value="HTHLYSR"/>
</dbReference>
<sequence>MDTRQLAYFVQVAKDNSFTVAAKNLHLSQPALSKMIKKLEEELGVQLFDRSEHKMALTDVGEKLFEEGQKLLLEMDSITEAIQDTKNLRTGNVSVGIPPVIGTSYFPPLIANFRKKYPGINLSIIENGAVTVYEMVEKGFVDLGLVILPKLSDQIEYIPVTVDEIVLIVHNDHPLAEKETVVFEDLKDETFALLDDTFLLHHHVIKACREAGFEPNIYFKSSQWDFLTELVCLNQGISILPRPILARFNSKNIKQIRIDHPEMKWRIAVIVKKQRYISFAARKFIEYIKENIAKQ</sequence>
<gene>
    <name evidence="6" type="ORF">J2S25_001016</name>
</gene>
<name>A0ABU0FSF3_9BACI</name>
<dbReference type="InterPro" id="IPR005119">
    <property type="entry name" value="LysR_subst-bd"/>
</dbReference>
<comment type="similarity">
    <text evidence="1">Belongs to the LysR transcriptional regulatory family.</text>
</comment>